<accession>A0A9N9TKR2</accession>
<dbReference type="SMART" id="SM00015">
    <property type="entry name" value="IQ"/>
    <property type="match status" value="3"/>
</dbReference>
<dbReference type="Pfam" id="PF00612">
    <property type="entry name" value="IQ"/>
    <property type="match status" value="3"/>
</dbReference>
<dbReference type="PROSITE" id="PS50096">
    <property type="entry name" value="IQ"/>
    <property type="match status" value="3"/>
</dbReference>
<evidence type="ECO:0000256" key="1">
    <source>
        <dbReference type="ARBA" id="ARBA00004496"/>
    </source>
</evidence>
<dbReference type="InterPro" id="IPR051185">
    <property type="entry name" value="ASPM"/>
</dbReference>
<dbReference type="Proteomes" id="UP001153712">
    <property type="component" value="Chromosome 11"/>
</dbReference>
<keyword evidence="2" id="KW-0963">Cytoplasm</keyword>
<evidence type="ECO:0000256" key="2">
    <source>
        <dbReference type="ARBA" id="ARBA00022490"/>
    </source>
</evidence>
<dbReference type="AlphaFoldDB" id="A0A9N9TKR2"/>
<dbReference type="PANTHER" id="PTHR22706">
    <property type="entry name" value="ASSEMBLY FACTOR FOR SPINDLE MICROTUBULES"/>
    <property type="match status" value="1"/>
</dbReference>
<dbReference type="CDD" id="cd23767">
    <property type="entry name" value="IQCD"/>
    <property type="match status" value="1"/>
</dbReference>
<dbReference type="SUPFAM" id="SSF52540">
    <property type="entry name" value="P-loop containing nucleoside triphosphate hydrolases"/>
    <property type="match status" value="1"/>
</dbReference>
<dbReference type="InterPro" id="IPR027417">
    <property type="entry name" value="P-loop_NTPase"/>
</dbReference>
<dbReference type="GO" id="GO:0005516">
    <property type="term" value="F:calmodulin binding"/>
    <property type="evidence" value="ECO:0007669"/>
    <property type="project" value="UniProtKB-KW"/>
</dbReference>
<keyword evidence="6" id="KW-1185">Reference proteome</keyword>
<evidence type="ECO:0000256" key="4">
    <source>
        <dbReference type="ARBA" id="ARBA00022860"/>
    </source>
</evidence>
<dbReference type="EMBL" id="OU900104">
    <property type="protein sequence ID" value="CAG9855758.1"/>
    <property type="molecule type" value="Genomic_DNA"/>
</dbReference>
<proteinExistence type="predicted"/>
<dbReference type="GO" id="GO:0000278">
    <property type="term" value="P:mitotic cell cycle"/>
    <property type="evidence" value="ECO:0007669"/>
    <property type="project" value="TreeGrafter"/>
</dbReference>
<dbReference type="GO" id="GO:0007051">
    <property type="term" value="P:spindle organization"/>
    <property type="evidence" value="ECO:0007669"/>
    <property type="project" value="TreeGrafter"/>
</dbReference>
<sequence length="338" mass="40495">MASIYPYYEESEHAEGIVFASCKVQNDFQAKLSWGATKIQSFFRGLKVRKQIEHMRKAAITIQKLVRGWLVRYHLPDRLQEYYDEICFRHYSKAAAKIQATWKGYVFRKFTFCIKDVLEERARIAHADEEIHKLFQQPFNEFNKTPYKISEDYLRQIYEILFDRHHLLRTKHIKGVLSNEGSDELSILEQLIKVMPWNDFVRTIHKIYYNYMKMPKPVRYKYSDKTLNKHEDFIRYMLKNLPEVIINWQMSQKVQDFKLTSKIEHESVGPLLSKSRFVPPIKNPIRVLDSTQNVACRGFNLSIPHVNRIKCGLKKKPIDYHIDFWYEECECGQRERLQ</sequence>
<reference evidence="5" key="1">
    <citation type="submission" date="2022-01" db="EMBL/GenBank/DDBJ databases">
        <authorList>
            <person name="King R."/>
        </authorList>
    </citation>
    <scope>NUCLEOTIDE SEQUENCE</scope>
</reference>
<dbReference type="GO" id="GO:0000922">
    <property type="term" value="C:spindle pole"/>
    <property type="evidence" value="ECO:0007669"/>
    <property type="project" value="TreeGrafter"/>
</dbReference>
<dbReference type="GO" id="GO:0051295">
    <property type="term" value="P:establishment of meiotic spindle localization"/>
    <property type="evidence" value="ECO:0007669"/>
    <property type="project" value="TreeGrafter"/>
</dbReference>
<gene>
    <name evidence="5" type="ORF">PHYEVI_LOCUS2200</name>
</gene>
<name>A0A9N9TKR2_PHYSR</name>
<protein>
    <submittedName>
        <fullName evidence="5">Uncharacterized protein</fullName>
    </submittedName>
</protein>
<dbReference type="InterPro" id="IPR000048">
    <property type="entry name" value="IQ_motif_EF-hand-BS"/>
</dbReference>
<dbReference type="OrthoDB" id="190375at2759"/>
<organism evidence="5 6">
    <name type="scientific">Phyllotreta striolata</name>
    <name type="common">Striped flea beetle</name>
    <name type="synonym">Crioceris striolata</name>
    <dbReference type="NCBI Taxonomy" id="444603"/>
    <lineage>
        <taxon>Eukaryota</taxon>
        <taxon>Metazoa</taxon>
        <taxon>Ecdysozoa</taxon>
        <taxon>Arthropoda</taxon>
        <taxon>Hexapoda</taxon>
        <taxon>Insecta</taxon>
        <taxon>Pterygota</taxon>
        <taxon>Neoptera</taxon>
        <taxon>Endopterygota</taxon>
        <taxon>Coleoptera</taxon>
        <taxon>Polyphaga</taxon>
        <taxon>Cucujiformia</taxon>
        <taxon>Chrysomeloidea</taxon>
        <taxon>Chrysomelidae</taxon>
        <taxon>Galerucinae</taxon>
        <taxon>Alticini</taxon>
        <taxon>Phyllotreta</taxon>
    </lineage>
</organism>
<comment type="subcellular location">
    <subcellularLocation>
        <location evidence="1">Cytoplasm</location>
    </subcellularLocation>
</comment>
<keyword evidence="4" id="KW-0112">Calmodulin-binding</keyword>
<dbReference type="GO" id="GO:0005737">
    <property type="term" value="C:cytoplasm"/>
    <property type="evidence" value="ECO:0007669"/>
    <property type="project" value="UniProtKB-SubCell"/>
</dbReference>
<keyword evidence="3" id="KW-0677">Repeat</keyword>
<dbReference type="PANTHER" id="PTHR22706:SF1">
    <property type="entry name" value="ASSEMBLY FACTOR FOR SPINDLE MICROTUBULES"/>
    <property type="match status" value="1"/>
</dbReference>
<evidence type="ECO:0000256" key="3">
    <source>
        <dbReference type="ARBA" id="ARBA00022737"/>
    </source>
</evidence>
<dbReference type="Gene3D" id="1.20.5.190">
    <property type="match status" value="1"/>
</dbReference>
<evidence type="ECO:0000313" key="5">
    <source>
        <dbReference type="EMBL" id="CAG9855758.1"/>
    </source>
</evidence>
<evidence type="ECO:0000313" key="6">
    <source>
        <dbReference type="Proteomes" id="UP001153712"/>
    </source>
</evidence>